<proteinExistence type="predicted"/>
<evidence type="ECO:0000313" key="2">
    <source>
        <dbReference type="Proteomes" id="UP000316852"/>
    </source>
</evidence>
<organism evidence="1 2">
    <name type="scientific">Eiseniibacteriota bacterium</name>
    <dbReference type="NCBI Taxonomy" id="2212470"/>
    <lineage>
        <taxon>Bacteria</taxon>
        <taxon>Candidatus Eiseniibacteriota</taxon>
    </lineage>
</organism>
<dbReference type="Proteomes" id="UP000316852">
    <property type="component" value="Unassembled WGS sequence"/>
</dbReference>
<dbReference type="AlphaFoldDB" id="A0A538TA37"/>
<dbReference type="EMBL" id="VBOW01000014">
    <property type="protein sequence ID" value="TMQ60404.1"/>
    <property type="molecule type" value="Genomic_DNA"/>
</dbReference>
<gene>
    <name evidence="1" type="ORF">E6K76_01850</name>
</gene>
<reference evidence="1 2" key="1">
    <citation type="journal article" date="2019" name="Nat. Microbiol.">
        <title>Mediterranean grassland soil C-N compound turnover is dependent on rainfall and depth, and is mediated by genomically divergent microorganisms.</title>
        <authorList>
            <person name="Diamond S."/>
            <person name="Andeer P.F."/>
            <person name="Li Z."/>
            <person name="Crits-Christoph A."/>
            <person name="Burstein D."/>
            <person name="Anantharaman K."/>
            <person name="Lane K.R."/>
            <person name="Thomas B.C."/>
            <person name="Pan C."/>
            <person name="Northen T.R."/>
            <person name="Banfield J.F."/>
        </authorList>
    </citation>
    <scope>NUCLEOTIDE SEQUENCE [LARGE SCALE GENOMIC DNA]</scope>
    <source>
        <strain evidence="1">WS_6</strain>
    </source>
</reference>
<name>A0A538TA37_UNCEI</name>
<protein>
    <recommendedName>
        <fullName evidence="3">VanZ family protein</fullName>
    </recommendedName>
</protein>
<comment type="caution">
    <text evidence="1">The sequence shown here is derived from an EMBL/GenBank/DDBJ whole genome shotgun (WGS) entry which is preliminary data.</text>
</comment>
<sequence>MDERTTKGIPRAGVGLALVIPFLLLAAATGLRGAAEADPLFLSAADQGSWLAADKGLHFAGSLAIAASLRVEGRARGTALAATFGVGLLKEAYDATVKPRRLRRGASWKDLVADLAGAAAGVAVLSAIDR</sequence>
<evidence type="ECO:0000313" key="1">
    <source>
        <dbReference type="EMBL" id="TMQ60404.1"/>
    </source>
</evidence>
<accession>A0A538TA37</accession>
<evidence type="ECO:0008006" key="3">
    <source>
        <dbReference type="Google" id="ProtNLM"/>
    </source>
</evidence>